<accession>K9EAR9</accession>
<gene>
    <name evidence="8" type="primary">purH</name>
    <name evidence="10" type="ORF">HMPREF9698_01514</name>
</gene>
<dbReference type="GO" id="GO:0006189">
    <property type="term" value="P:'de novo' IMP biosynthetic process"/>
    <property type="evidence" value="ECO:0007669"/>
    <property type="project" value="UniProtKB-UniRule"/>
</dbReference>
<dbReference type="RefSeq" id="WP_003779036.1">
    <property type="nucleotide sequence ID" value="NZ_JH992962.1"/>
</dbReference>
<organism evidence="10 11">
    <name type="scientific">Alloiococcus otitis ATCC 51267</name>
    <dbReference type="NCBI Taxonomy" id="883081"/>
    <lineage>
        <taxon>Bacteria</taxon>
        <taxon>Bacillati</taxon>
        <taxon>Bacillota</taxon>
        <taxon>Bacilli</taxon>
        <taxon>Lactobacillales</taxon>
        <taxon>Carnobacteriaceae</taxon>
        <taxon>Alloiococcus</taxon>
    </lineage>
</organism>
<dbReference type="InterPro" id="IPR016193">
    <property type="entry name" value="Cytidine_deaminase-like"/>
</dbReference>
<protein>
    <recommendedName>
        <fullName evidence="8">Bifunctional purine biosynthesis protein PurH</fullName>
    </recommendedName>
    <domain>
        <recommendedName>
            <fullName evidence="8">Phosphoribosylaminoimidazolecarboxamide formyltransferase</fullName>
            <ecNumber evidence="8">2.1.2.3</ecNumber>
        </recommendedName>
        <alternativeName>
            <fullName evidence="8">AICAR transformylase</fullName>
        </alternativeName>
    </domain>
    <domain>
        <recommendedName>
            <fullName evidence="8">IMP cyclohydrolase</fullName>
            <ecNumber evidence="8">3.5.4.10</ecNumber>
        </recommendedName>
        <alternativeName>
            <fullName evidence="8">ATIC</fullName>
        </alternativeName>
        <alternativeName>
            <fullName evidence="8">IMP synthase</fullName>
        </alternativeName>
        <alternativeName>
            <fullName evidence="8">Inosinicase</fullName>
        </alternativeName>
    </domain>
</protein>
<dbReference type="CDD" id="cd01421">
    <property type="entry name" value="IMPCH"/>
    <property type="match status" value="1"/>
</dbReference>
<dbReference type="Pfam" id="PF01808">
    <property type="entry name" value="AICARFT_IMPCHas"/>
    <property type="match status" value="1"/>
</dbReference>
<keyword evidence="7 8" id="KW-0511">Multifunctional enzyme</keyword>
<dbReference type="EC" id="2.1.2.3" evidence="8"/>
<evidence type="ECO:0000256" key="2">
    <source>
        <dbReference type="ARBA" id="ARBA00004954"/>
    </source>
</evidence>
<dbReference type="PROSITE" id="PS51855">
    <property type="entry name" value="MGS"/>
    <property type="match status" value="1"/>
</dbReference>
<feature type="domain" description="MGS-like" evidence="9">
    <location>
        <begin position="1"/>
        <end position="149"/>
    </location>
</feature>
<proteinExistence type="inferred from homology"/>
<dbReference type="EMBL" id="AGXA01000031">
    <property type="protein sequence ID" value="EKU92911.1"/>
    <property type="molecule type" value="Genomic_DNA"/>
</dbReference>
<dbReference type="SMART" id="SM00851">
    <property type="entry name" value="MGS"/>
    <property type="match status" value="1"/>
</dbReference>
<reference evidence="10 11" key="1">
    <citation type="submission" date="2012-09" db="EMBL/GenBank/DDBJ databases">
        <title>The Genome Sequence of Alloiococcus otitis ATCC 51267.</title>
        <authorList>
            <consortium name="The Broad Institute Genome Sequencing Platform"/>
            <person name="Earl A."/>
            <person name="Ward D."/>
            <person name="Feldgarden M."/>
            <person name="Gevers D."/>
            <person name="Huys G."/>
            <person name="Walker B."/>
            <person name="Young S.K."/>
            <person name="Zeng Q."/>
            <person name="Gargeya S."/>
            <person name="Fitzgerald M."/>
            <person name="Haas B."/>
            <person name="Abouelleil A."/>
            <person name="Alvarado L."/>
            <person name="Arachchi H.M."/>
            <person name="Berlin A.M."/>
            <person name="Chapman S.B."/>
            <person name="Goldberg J."/>
            <person name="Griggs A."/>
            <person name="Gujja S."/>
            <person name="Hansen M."/>
            <person name="Howarth C."/>
            <person name="Imamovic A."/>
            <person name="Larimer J."/>
            <person name="McCowen C."/>
            <person name="Montmayeur A."/>
            <person name="Murphy C."/>
            <person name="Neiman D."/>
            <person name="Pearson M."/>
            <person name="Priest M."/>
            <person name="Roberts A."/>
            <person name="Saif S."/>
            <person name="Shea T."/>
            <person name="Sisk P."/>
            <person name="Sykes S."/>
            <person name="Wortman J."/>
            <person name="Nusbaum C."/>
            <person name="Birren B."/>
        </authorList>
    </citation>
    <scope>NUCLEOTIDE SEQUENCE [LARGE SCALE GENOMIC DNA]</scope>
    <source>
        <strain evidence="10 11">ATCC 51267</strain>
    </source>
</reference>
<dbReference type="GO" id="GO:0004643">
    <property type="term" value="F:phosphoribosylaminoimidazolecarboxamide formyltransferase activity"/>
    <property type="evidence" value="ECO:0007669"/>
    <property type="project" value="UniProtKB-UniRule"/>
</dbReference>
<dbReference type="InterPro" id="IPR024051">
    <property type="entry name" value="AICAR_Tfase_dup_dom_sf"/>
</dbReference>
<dbReference type="EC" id="3.5.4.10" evidence="8"/>
<dbReference type="UniPathway" id="UPA00074">
    <property type="reaction ID" value="UER00133"/>
</dbReference>
<dbReference type="STRING" id="883081.HMPREF9698_01514"/>
<keyword evidence="5 8" id="KW-0658">Purine biosynthesis</keyword>
<name>K9EAR9_9LACT</name>
<evidence type="ECO:0000256" key="7">
    <source>
        <dbReference type="ARBA" id="ARBA00023268"/>
    </source>
</evidence>
<dbReference type="Pfam" id="PF02142">
    <property type="entry name" value="MGS"/>
    <property type="match status" value="1"/>
</dbReference>
<keyword evidence="6 8" id="KW-0378">Hydrolase</keyword>
<dbReference type="NCBIfam" id="TIGR00355">
    <property type="entry name" value="purH"/>
    <property type="match status" value="1"/>
</dbReference>
<dbReference type="PATRIC" id="fig|883081.3.peg.1519"/>
<dbReference type="Proteomes" id="UP000009875">
    <property type="component" value="Unassembled WGS sequence"/>
</dbReference>
<dbReference type="SUPFAM" id="SSF52335">
    <property type="entry name" value="Methylglyoxal synthase-like"/>
    <property type="match status" value="1"/>
</dbReference>
<keyword evidence="11" id="KW-1185">Reference proteome</keyword>
<dbReference type="SUPFAM" id="SSF53927">
    <property type="entry name" value="Cytidine deaminase-like"/>
    <property type="match status" value="1"/>
</dbReference>
<keyword evidence="4 8" id="KW-0808">Transferase</keyword>
<dbReference type="AlphaFoldDB" id="K9EAR9"/>
<dbReference type="InterPro" id="IPR036914">
    <property type="entry name" value="MGS-like_dom_sf"/>
</dbReference>
<evidence type="ECO:0000256" key="3">
    <source>
        <dbReference type="ARBA" id="ARBA00007667"/>
    </source>
</evidence>
<dbReference type="GO" id="GO:0005829">
    <property type="term" value="C:cytosol"/>
    <property type="evidence" value="ECO:0007669"/>
    <property type="project" value="TreeGrafter"/>
</dbReference>
<evidence type="ECO:0000256" key="4">
    <source>
        <dbReference type="ARBA" id="ARBA00022679"/>
    </source>
</evidence>
<dbReference type="SMART" id="SM00798">
    <property type="entry name" value="AICARFT_IMPCHas"/>
    <property type="match status" value="1"/>
</dbReference>
<dbReference type="InterPro" id="IPR011607">
    <property type="entry name" value="MGS-like_dom"/>
</dbReference>
<dbReference type="PIRSF" id="PIRSF000414">
    <property type="entry name" value="AICARFT_IMPCHas"/>
    <property type="match status" value="1"/>
</dbReference>
<dbReference type="HAMAP" id="MF_00139">
    <property type="entry name" value="PurH"/>
    <property type="match status" value="1"/>
</dbReference>
<evidence type="ECO:0000256" key="8">
    <source>
        <dbReference type="HAMAP-Rule" id="MF_00139"/>
    </source>
</evidence>
<comment type="similarity">
    <text evidence="3 8">Belongs to the PurH family.</text>
</comment>
<comment type="catalytic activity">
    <reaction evidence="8">
        <text>(6R)-10-formyltetrahydrofolate + 5-amino-1-(5-phospho-beta-D-ribosyl)imidazole-4-carboxamide = 5-formamido-1-(5-phospho-D-ribosyl)imidazole-4-carboxamide + (6S)-5,6,7,8-tetrahydrofolate</text>
        <dbReference type="Rhea" id="RHEA:22192"/>
        <dbReference type="ChEBI" id="CHEBI:57453"/>
        <dbReference type="ChEBI" id="CHEBI:58467"/>
        <dbReference type="ChEBI" id="CHEBI:58475"/>
        <dbReference type="ChEBI" id="CHEBI:195366"/>
        <dbReference type="EC" id="2.1.2.3"/>
    </reaction>
</comment>
<dbReference type="PANTHER" id="PTHR11692:SF0">
    <property type="entry name" value="BIFUNCTIONAL PURINE BIOSYNTHESIS PROTEIN ATIC"/>
    <property type="match status" value="1"/>
</dbReference>
<evidence type="ECO:0000256" key="1">
    <source>
        <dbReference type="ARBA" id="ARBA00004844"/>
    </source>
</evidence>
<dbReference type="NCBIfam" id="NF002049">
    <property type="entry name" value="PRK00881.1"/>
    <property type="match status" value="1"/>
</dbReference>
<dbReference type="FunFam" id="3.40.50.1380:FF:000001">
    <property type="entry name" value="Bifunctional purine biosynthesis protein PurH"/>
    <property type="match status" value="1"/>
</dbReference>
<comment type="caution">
    <text evidence="10">The sequence shown here is derived from an EMBL/GenBank/DDBJ whole genome shotgun (WGS) entry which is preliminary data.</text>
</comment>
<comment type="catalytic activity">
    <reaction evidence="8">
        <text>IMP + H2O = 5-formamido-1-(5-phospho-D-ribosyl)imidazole-4-carboxamide</text>
        <dbReference type="Rhea" id="RHEA:18445"/>
        <dbReference type="ChEBI" id="CHEBI:15377"/>
        <dbReference type="ChEBI" id="CHEBI:58053"/>
        <dbReference type="ChEBI" id="CHEBI:58467"/>
        <dbReference type="EC" id="3.5.4.10"/>
    </reaction>
</comment>
<evidence type="ECO:0000256" key="5">
    <source>
        <dbReference type="ARBA" id="ARBA00022755"/>
    </source>
</evidence>
<dbReference type="GO" id="GO:0003937">
    <property type="term" value="F:IMP cyclohydrolase activity"/>
    <property type="evidence" value="ECO:0007669"/>
    <property type="project" value="UniProtKB-UniRule"/>
</dbReference>
<comment type="pathway">
    <text evidence="2 8">Purine metabolism; IMP biosynthesis via de novo pathway; 5-formamido-1-(5-phospho-D-ribosyl)imidazole-4-carboxamide from 5-amino-1-(5-phospho-D-ribosyl)imidazole-4-carboxamide (10-formyl THF route): step 1/1.</text>
</comment>
<dbReference type="InterPro" id="IPR002695">
    <property type="entry name" value="PurH-like"/>
</dbReference>
<dbReference type="eggNOG" id="COG0138">
    <property type="taxonomic scope" value="Bacteria"/>
</dbReference>
<dbReference type="Gene3D" id="3.40.50.1380">
    <property type="entry name" value="Methylglyoxal synthase-like domain"/>
    <property type="match status" value="1"/>
</dbReference>
<evidence type="ECO:0000259" key="9">
    <source>
        <dbReference type="PROSITE" id="PS51855"/>
    </source>
</evidence>
<evidence type="ECO:0000256" key="6">
    <source>
        <dbReference type="ARBA" id="ARBA00022801"/>
    </source>
</evidence>
<evidence type="ECO:0000313" key="11">
    <source>
        <dbReference type="Proteomes" id="UP000009875"/>
    </source>
</evidence>
<dbReference type="Gene3D" id="3.40.140.20">
    <property type="match status" value="2"/>
</dbReference>
<dbReference type="OrthoDB" id="9802065at2"/>
<evidence type="ECO:0000313" key="10">
    <source>
        <dbReference type="EMBL" id="EKU92911.1"/>
    </source>
</evidence>
<sequence>MTDSDKRFALLSLSDKEGLPSLAQAFVDAGIHLMATGGTYRTLKEADLPVQAVEDFTGVKEMLDGRVKTLHPKIHGGLLADRSKPDHLATMADQAIPDIAFLVVNLYPFAEVVAQDASNVDRAIENIDIGGPTMLRSAAKNHASLTVLTDKRDYPLVIEELKDQGQTSQSTRSYLASKVFQLTAHYDQEIANYLAQAKQGQVSDQGQDWPFISQTYNLKASLPYGENNQQKAWFYTDGQASRSTIAGAKQLNGKALSFNNIKDADVAINMLADFPDQATAIAIKHMTPCGVGRGDDIHQAFDRCYQADSKSIYGGIVSFNQVVDEGLAQSLSKIFLEIIVAPGFTDSALAILTKKKKLRLLEIDLPEKNQAGLQQVSVSGGLLIQEPDQSTELDFPSGQKPSQWTYYGEDQYSQEELQTMAFLMKVVKYVKSNAIVVGAGQMTLGVGGGQPNRVNSAQIALEEMQAKNLQADGKIFLASDAFIPMRDTVDLASQYGVDVIVQPGGSIHDDDVIAACQEKGIDLVMTGYRHFKH</sequence>
<dbReference type="HOGENOM" id="CLU_016316_5_2_9"/>
<dbReference type="PANTHER" id="PTHR11692">
    <property type="entry name" value="BIFUNCTIONAL PURINE BIOSYNTHESIS PROTEIN PURH"/>
    <property type="match status" value="1"/>
</dbReference>
<comment type="pathway">
    <text evidence="1 8">Purine metabolism; IMP biosynthesis via de novo pathway; IMP from 5-formamido-1-(5-phospho-D-ribosyl)imidazole-4-carboxamide: step 1/1.</text>
</comment>
<comment type="domain">
    <text evidence="8">The IMP cyclohydrolase activity resides in the N-terminal region.</text>
</comment>